<comment type="caution">
    <text evidence="1">The sequence shown here is derived from an EMBL/GenBank/DDBJ whole genome shotgun (WGS) entry which is preliminary data.</text>
</comment>
<dbReference type="RefSeq" id="WP_166053850.1">
    <property type="nucleotide sequence ID" value="NZ_JAAMPJ010000014.1"/>
</dbReference>
<accession>A0A7C9W316</accession>
<name>A0A7C9W316_9PSEU</name>
<protein>
    <submittedName>
        <fullName evidence="1">Uncharacterized protein</fullName>
    </submittedName>
</protein>
<dbReference type="Proteomes" id="UP000481360">
    <property type="component" value="Unassembled WGS sequence"/>
</dbReference>
<organism evidence="1 2">
    <name type="scientific">Lentzea alba</name>
    <dbReference type="NCBI Taxonomy" id="2714351"/>
    <lineage>
        <taxon>Bacteria</taxon>
        <taxon>Bacillati</taxon>
        <taxon>Actinomycetota</taxon>
        <taxon>Actinomycetes</taxon>
        <taxon>Pseudonocardiales</taxon>
        <taxon>Pseudonocardiaceae</taxon>
        <taxon>Lentzea</taxon>
    </lineage>
</organism>
<evidence type="ECO:0000313" key="2">
    <source>
        <dbReference type="Proteomes" id="UP000481360"/>
    </source>
</evidence>
<dbReference type="EMBL" id="JAAMPJ010000014">
    <property type="protein sequence ID" value="NGY65058.1"/>
    <property type="molecule type" value="Genomic_DNA"/>
</dbReference>
<evidence type="ECO:0000313" key="1">
    <source>
        <dbReference type="EMBL" id="NGY65058.1"/>
    </source>
</evidence>
<proteinExistence type="predicted"/>
<gene>
    <name evidence="1" type="ORF">G7043_39710</name>
</gene>
<sequence length="1350" mass="149730">MKQLLYGRHGNSGEIGDCRMTEAKEFHRYALPASHPVLLDDDGFLLPPPEDDWLSGDDVRPVAVTTLPKAKSSFALLGAGGAGKTSTFEALAKHEPLASVLNVAPLTRDSLERKLAAACEQHRPIYLDGLDQAALHDPRLLQWLEDELTSEAARLVPWRLACRSAAWEASLAHVLKDRLPDFTEWKLLPLDRVSAEVLASAQGHDGERFIAAIVEADLGRLSACAGQLLTTAKYWSTKGRLPSGSVEAMQFEIDQFLAEPNNKVLSAMPIDRARVIAKRLGAFTAFSSTQSLSLAPHEADGVTLSVDQLPSSSEPAAPSSPVMPEDYRSVLRTALFDFAAPGLLVFRHQMYVEYLAAAYLVDRRATPEQVATLLGADANGVLPTSRIGVAAWIAALKPELVERLIADNVETFAFSAAAVEISSDPARAAVVEALLDAAARDDQQPRWNLDLTGLVHSTLEGQLSRRLPTEPADSQLLWWLSRLAIAGRCEGLARQFAEAAQDTTHQAYARRAAIFAADRLGNDEVRRSLRTLLDGDLADPDNEILCTLIEVLYPRLLTTDDLASVMRPHRSILYGNYRQKLRVLADDIPTPDLARFIRGLAAGVDDESDVLKDYYELPTHLLRRAWPHADDPQLRTALAELVAASVRSHHWNRGRQDIPWAEGPVERRRALALELARMTVRDWYAVVTTGLICSDDVAWLVDQLPALLDLEAETLSTCLSAILHDPSAESADLILGLSPEHPAYEATNHLRGASELNSPAVAKRREMAAQDHAYKREQTDRRTQARHAIAELLDGLEADPALWWKLTYLLTDDDNDAIFNEDLTARPGWQHLTEDERVKTLQAGIRYLHVHQPEPKRWCGFTSLNTGDALSDWEGVRLLSTLARHTPEILKTQGSSVWTNWSHSIIATWLTHTSSNNEPMRHALLNVGMTLAPEPILDAALHHLDDLEAAGRNLSSEPVYRHLGPHIGAEVARRLLDGRYSGELARDVLDLVAQQAQPATALDTCLQLRNQDHSKLASRARAHLATIAPNLVIDEFDTTAPTAAAVAEMASRFNIIKLDHAHLVRAASHLLNTYPYAEDQPLQPGFAYTPAHHAQELRGRLLQQLADNGHAQDLDALRQGRPELDHNIITSAYLRTARSRQAELTLTPTTADDLLELLRSSDARLVHNDADLVRVVLHMLAKLQHSIKHEGAFRDIWNDTTPQTEDDISDWIRRRCHELSSSGIVVNRELHVVRNSAKGGIGTRIDLTAESRSPTAQDAFVVIEAKRIDNNELLTSISQQLIELYLKPLELSYGIYLAYWIRPDQRPKRWSHSAYPTAADLLEKLEQQAEDERTHGVHITPYVLDISRPT</sequence>
<keyword evidence="2" id="KW-1185">Reference proteome</keyword>
<reference evidence="1 2" key="1">
    <citation type="submission" date="2020-03" db="EMBL/GenBank/DDBJ databases">
        <title>Isolation and identification of active actinomycetes.</title>
        <authorList>
            <person name="Sun X."/>
        </authorList>
    </citation>
    <scope>NUCLEOTIDE SEQUENCE [LARGE SCALE GENOMIC DNA]</scope>
    <source>
        <strain evidence="1 2">NEAU-D13</strain>
    </source>
</reference>